<keyword evidence="3" id="KW-0812">Transmembrane</keyword>
<evidence type="ECO:0000256" key="3">
    <source>
        <dbReference type="ARBA" id="ARBA00022692"/>
    </source>
</evidence>
<evidence type="ECO:0000313" key="7">
    <source>
        <dbReference type="EMBL" id="CAD9055912.1"/>
    </source>
</evidence>
<name>A0A7S1P475_9ALVE</name>
<keyword evidence="4" id="KW-1133">Transmembrane helix</keyword>
<evidence type="ECO:0000256" key="4">
    <source>
        <dbReference type="ARBA" id="ARBA00022989"/>
    </source>
</evidence>
<feature type="compositionally biased region" description="Basic and acidic residues" evidence="6">
    <location>
        <begin position="396"/>
        <end position="414"/>
    </location>
</feature>
<proteinExistence type="inferred from homology"/>
<dbReference type="EMBL" id="HBGB01018967">
    <property type="protein sequence ID" value="CAD9055912.1"/>
    <property type="molecule type" value="Transcribed_RNA"/>
</dbReference>
<accession>A0A7S1P475</accession>
<feature type="compositionally biased region" description="Basic and acidic residues" evidence="6">
    <location>
        <begin position="1"/>
        <end position="10"/>
    </location>
</feature>
<dbReference type="PANTHER" id="PTHR11266:SF121">
    <property type="entry name" value="OS09G0315000 PROTEIN"/>
    <property type="match status" value="1"/>
</dbReference>
<evidence type="ECO:0000256" key="6">
    <source>
        <dbReference type="SAM" id="MobiDB-lite"/>
    </source>
</evidence>
<reference evidence="7" key="1">
    <citation type="submission" date="2021-01" db="EMBL/GenBank/DDBJ databases">
        <authorList>
            <person name="Corre E."/>
            <person name="Pelletier E."/>
            <person name="Niang G."/>
            <person name="Scheremetjew M."/>
            <person name="Finn R."/>
            <person name="Kale V."/>
            <person name="Holt S."/>
            <person name="Cochrane G."/>
            <person name="Meng A."/>
            <person name="Brown T."/>
            <person name="Cohen L."/>
        </authorList>
    </citation>
    <scope>NUCLEOTIDE SEQUENCE</scope>
    <source>
        <strain evidence="7">CCMP3346</strain>
    </source>
</reference>
<evidence type="ECO:0000256" key="5">
    <source>
        <dbReference type="ARBA" id="ARBA00023136"/>
    </source>
</evidence>
<dbReference type="InterPro" id="IPR007248">
    <property type="entry name" value="Mpv17_PMP22"/>
</dbReference>
<dbReference type="Pfam" id="PF04117">
    <property type="entry name" value="Mpv17_PMP22"/>
    <property type="match status" value="1"/>
</dbReference>
<dbReference type="PANTHER" id="PTHR11266">
    <property type="entry name" value="PEROXISOMAL MEMBRANE PROTEIN 2, PXMP2 MPV17"/>
    <property type="match status" value="1"/>
</dbReference>
<comment type="subcellular location">
    <subcellularLocation>
        <location evidence="1">Membrane</location>
        <topology evidence="1">Multi-pass membrane protein</topology>
    </subcellularLocation>
</comment>
<organism evidence="7">
    <name type="scientific">Vitrella brassicaformis</name>
    <dbReference type="NCBI Taxonomy" id="1169539"/>
    <lineage>
        <taxon>Eukaryota</taxon>
        <taxon>Sar</taxon>
        <taxon>Alveolata</taxon>
        <taxon>Colpodellida</taxon>
        <taxon>Vitrellaceae</taxon>
        <taxon>Vitrella</taxon>
    </lineage>
</organism>
<evidence type="ECO:0000256" key="2">
    <source>
        <dbReference type="ARBA" id="ARBA00006824"/>
    </source>
</evidence>
<sequence length="451" mass="50570">MGGDERERPRRGPVQRRCADSNRHHSSAILATGRRSSSSLACIIFACCLLPLSGAFRPPGPLLSTAAVTRSSLATNRRPAHRSADVHTRCTHEGRGGVTRMAAKQRDDKKMTKEVLKDVVEQDRQMLVSLVMSNMDRGVSTQSETRNAQLQNLAVLGLVIAYVVWQFSTVDMNIWRGWSIEEKLFRLVPANWNAYEEALAREPLFVKSVLTGATYFIGDWIAQSVENKGKNRDPLLIDRWRLLRNTVLGFVLLGPIAHYYYDWNASWPFPWFFKLFIDQTSYVPFHNTIYFMSLELLAGKRIGEAWKDYKGKFWDFLFAGWRLWPWVNILTYTIIPIRHRLLWVDSLEIVYAAILSLLANEKDAKETPAGPSSEQDSPPPPPAAPAAVEAPSSLSHHTEQPAHGHTRVDVHADTEGGGGGGAGEQHLIDPAAVITPETPAVDEQQRNVVTR</sequence>
<feature type="region of interest" description="Disordered" evidence="6">
    <location>
        <begin position="364"/>
        <end position="451"/>
    </location>
</feature>
<gene>
    <name evidence="7" type="ORF">VBRA1451_LOCUS10977</name>
</gene>
<evidence type="ECO:0008006" key="8">
    <source>
        <dbReference type="Google" id="ProtNLM"/>
    </source>
</evidence>
<feature type="region of interest" description="Disordered" evidence="6">
    <location>
        <begin position="1"/>
        <end position="24"/>
    </location>
</feature>
<dbReference type="GO" id="GO:0016020">
    <property type="term" value="C:membrane"/>
    <property type="evidence" value="ECO:0007669"/>
    <property type="project" value="UniProtKB-SubCell"/>
</dbReference>
<comment type="similarity">
    <text evidence="2">Belongs to the peroxisomal membrane protein PXMP2/4 family.</text>
</comment>
<evidence type="ECO:0000256" key="1">
    <source>
        <dbReference type="ARBA" id="ARBA00004141"/>
    </source>
</evidence>
<dbReference type="AlphaFoldDB" id="A0A7S1P475"/>
<dbReference type="GO" id="GO:0005737">
    <property type="term" value="C:cytoplasm"/>
    <property type="evidence" value="ECO:0007669"/>
    <property type="project" value="TreeGrafter"/>
</dbReference>
<keyword evidence="5" id="KW-0472">Membrane</keyword>
<protein>
    <recommendedName>
        <fullName evidence="8">Peroxisomal membrane protein 2</fullName>
    </recommendedName>
</protein>